<dbReference type="Proteomes" id="UP000243342">
    <property type="component" value="Unassembled WGS sequence"/>
</dbReference>
<gene>
    <name evidence="1" type="ORF">BIV57_05210</name>
</gene>
<proteinExistence type="predicted"/>
<keyword evidence="2" id="KW-1185">Reference proteome</keyword>
<accession>A0A1J7BIS1</accession>
<sequence>MPLSRVEIHSLRYSAACLADAEKEGRRPVPQRLWRRSDCHDFARLSRHDRTIGIIAGYDERRARRRTRLLCQQVGGWHRVGDDLDAFDCPPVRHRHHAVWDAW</sequence>
<evidence type="ECO:0000313" key="1">
    <source>
        <dbReference type="EMBL" id="OIV38534.1"/>
    </source>
</evidence>
<protein>
    <submittedName>
        <fullName evidence="1">Uncharacterized protein</fullName>
    </submittedName>
</protein>
<evidence type="ECO:0000313" key="2">
    <source>
        <dbReference type="Proteomes" id="UP000243342"/>
    </source>
</evidence>
<organism evidence="1 2">
    <name type="scientific">Mangrovactinospora gilvigrisea</name>
    <dbReference type="NCBI Taxonomy" id="1428644"/>
    <lineage>
        <taxon>Bacteria</taxon>
        <taxon>Bacillati</taxon>
        <taxon>Actinomycetota</taxon>
        <taxon>Actinomycetes</taxon>
        <taxon>Kitasatosporales</taxon>
        <taxon>Streptomycetaceae</taxon>
        <taxon>Mangrovactinospora</taxon>
    </lineage>
</organism>
<comment type="caution">
    <text evidence="1">The sequence shown here is derived from an EMBL/GenBank/DDBJ whole genome shotgun (WGS) entry which is preliminary data.</text>
</comment>
<dbReference type="AlphaFoldDB" id="A0A1J7BIS1"/>
<reference evidence="1 2" key="1">
    <citation type="submission" date="2016-10" db="EMBL/GenBank/DDBJ databases">
        <title>Genome sequence of Streptomyces gilvigriseus MUSC 26.</title>
        <authorList>
            <person name="Lee L.-H."/>
            <person name="Ser H.-L."/>
        </authorList>
    </citation>
    <scope>NUCLEOTIDE SEQUENCE [LARGE SCALE GENOMIC DNA]</scope>
    <source>
        <strain evidence="1 2">MUSC 26</strain>
    </source>
</reference>
<dbReference type="EMBL" id="MLCF01000019">
    <property type="protein sequence ID" value="OIV38534.1"/>
    <property type="molecule type" value="Genomic_DNA"/>
</dbReference>
<name>A0A1J7BIS1_9ACTN</name>